<dbReference type="EMBL" id="JABSNM010000003">
    <property type="protein sequence ID" value="NRT55193.1"/>
    <property type="molecule type" value="Genomic_DNA"/>
</dbReference>
<dbReference type="Proteomes" id="UP001516061">
    <property type="component" value="Unassembled WGS sequence"/>
</dbReference>
<dbReference type="RefSeq" id="WP_173804180.1">
    <property type="nucleotide sequence ID" value="NZ_JABSNM010000003.1"/>
</dbReference>
<organism evidence="1 2">
    <name type="scientific">Sphaerotilus uruguayifluvii</name>
    <dbReference type="NCBI Taxonomy" id="2735897"/>
    <lineage>
        <taxon>Bacteria</taxon>
        <taxon>Pseudomonadati</taxon>
        <taxon>Pseudomonadota</taxon>
        <taxon>Betaproteobacteria</taxon>
        <taxon>Burkholderiales</taxon>
        <taxon>Sphaerotilaceae</taxon>
        <taxon>Sphaerotilus</taxon>
    </lineage>
</organism>
<evidence type="ECO:0000313" key="2">
    <source>
        <dbReference type="Proteomes" id="UP001516061"/>
    </source>
</evidence>
<accession>A0ABX2G175</accession>
<comment type="caution">
    <text evidence="1">The sequence shown here is derived from an EMBL/GenBank/DDBJ whole genome shotgun (WGS) entry which is preliminary data.</text>
</comment>
<proteinExistence type="predicted"/>
<evidence type="ECO:0000313" key="1">
    <source>
        <dbReference type="EMBL" id="NRT55193.1"/>
    </source>
</evidence>
<name>A0ABX2G175_9BURK</name>
<gene>
    <name evidence="1" type="ORF">HNQ01_000903</name>
</gene>
<keyword evidence="2" id="KW-1185">Reference proteome</keyword>
<protein>
    <submittedName>
        <fullName evidence="1">Uncharacterized protein</fullName>
    </submittedName>
</protein>
<sequence length="117" mass="12162">MNHSRTESARMAGPAFAPVRLVEPGGVRSLPAGPVLDALGKIRDLIAGAGLLVQMIERDEIERETEDGMPLFSATDRGTLIRLAASAACAAAGIADDLGEWAADHHKTPRPAAPIAA</sequence>
<reference evidence="1 2" key="1">
    <citation type="submission" date="2020-05" db="EMBL/GenBank/DDBJ databases">
        <title>Genomic Encyclopedia of Type Strains, Phase IV (KMG-V): Genome sequencing to study the core and pangenomes of soil and plant-associated prokaryotes.</title>
        <authorList>
            <person name="Whitman W."/>
        </authorList>
    </citation>
    <scope>NUCLEOTIDE SEQUENCE [LARGE SCALE GENOMIC DNA]</scope>
    <source>
        <strain evidence="1 2">C29</strain>
    </source>
</reference>